<dbReference type="AlphaFoldDB" id="A0A5R9GCT0"/>
<reference evidence="2 3" key="1">
    <citation type="submission" date="2019-05" db="EMBL/GenBank/DDBJ databases">
        <authorList>
            <person name="Narsing Rao M.P."/>
            <person name="Li W.J."/>
        </authorList>
    </citation>
    <scope>NUCLEOTIDE SEQUENCE [LARGE SCALE GENOMIC DNA]</scope>
    <source>
        <strain evidence="2 3">SYSU_K30003</strain>
    </source>
</reference>
<keyword evidence="3" id="KW-1185">Reference proteome</keyword>
<keyword evidence="1" id="KW-1133">Transmembrane helix</keyword>
<proteinExistence type="predicted"/>
<dbReference type="OrthoDB" id="2922557at2"/>
<protein>
    <submittedName>
        <fullName evidence="2">Uncharacterized protein</fullName>
    </submittedName>
</protein>
<dbReference type="Proteomes" id="UP000309676">
    <property type="component" value="Unassembled WGS sequence"/>
</dbReference>
<gene>
    <name evidence="2" type="ORF">FE782_18125</name>
</gene>
<evidence type="ECO:0000313" key="3">
    <source>
        <dbReference type="Proteomes" id="UP000309676"/>
    </source>
</evidence>
<evidence type="ECO:0000313" key="2">
    <source>
        <dbReference type="EMBL" id="TLS50964.1"/>
    </source>
</evidence>
<sequence length="64" mass="7721">MDFYDTWVYREVLNAGWFVRVLVWTILGTNIAMPAIVWFVFSGQPPFKRLRERWKQRSRQTGKA</sequence>
<evidence type="ECO:0000256" key="1">
    <source>
        <dbReference type="SAM" id="Phobius"/>
    </source>
</evidence>
<feature type="transmembrane region" description="Helical" evidence="1">
    <location>
        <begin position="17"/>
        <end position="41"/>
    </location>
</feature>
<dbReference type="RefSeq" id="WP_138195650.1">
    <property type="nucleotide sequence ID" value="NZ_VCIW01000012.1"/>
</dbReference>
<accession>A0A5R9GCT0</accession>
<name>A0A5R9GCT0_9BACL</name>
<dbReference type="EMBL" id="VCIW01000012">
    <property type="protein sequence ID" value="TLS50964.1"/>
    <property type="molecule type" value="Genomic_DNA"/>
</dbReference>
<keyword evidence="1" id="KW-0812">Transmembrane</keyword>
<keyword evidence="1" id="KW-0472">Membrane</keyword>
<organism evidence="2 3">
    <name type="scientific">Paenibacillus antri</name>
    <dbReference type="NCBI Taxonomy" id="2582848"/>
    <lineage>
        <taxon>Bacteria</taxon>
        <taxon>Bacillati</taxon>
        <taxon>Bacillota</taxon>
        <taxon>Bacilli</taxon>
        <taxon>Bacillales</taxon>
        <taxon>Paenibacillaceae</taxon>
        <taxon>Paenibacillus</taxon>
    </lineage>
</organism>
<comment type="caution">
    <text evidence="2">The sequence shown here is derived from an EMBL/GenBank/DDBJ whole genome shotgun (WGS) entry which is preliminary data.</text>
</comment>